<sequence>MILVGSVVTCLKDSTNSVAEVLKDYPNIDIHAIDEKKSNILITIEEESDFKLEELCKKLQEHPFIVQISHHYFNFEEEVDKIEKGIPTDLSLKGFSKSEQRKERDI</sequence>
<dbReference type="Gene3D" id="3.30.70.920">
    <property type="match status" value="1"/>
</dbReference>
<accession>A0A2J6WKV0</accession>
<evidence type="ECO:0000313" key="1">
    <source>
        <dbReference type="EMBL" id="PMP71011.1"/>
    </source>
</evidence>
<comment type="caution">
    <text evidence="1">The sequence shown here is derived from an EMBL/GenBank/DDBJ whole genome shotgun (WGS) entry which is preliminary data.</text>
</comment>
<name>A0A2J6WKV0_9BACT</name>
<evidence type="ECO:0008006" key="3">
    <source>
        <dbReference type="Google" id="ProtNLM"/>
    </source>
</evidence>
<dbReference type="RefSeq" id="WP_424604545.1">
    <property type="nucleotide sequence ID" value="NZ_JBNAVA010000001.1"/>
</dbReference>
<proteinExistence type="predicted"/>
<protein>
    <recommendedName>
        <fullName evidence="3">Chaperone NapD</fullName>
    </recommendedName>
</protein>
<dbReference type="AlphaFoldDB" id="A0A2J6WKV0"/>
<dbReference type="Proteomes" id="UP000242881">
    <property type="component" value="Unassembled WGS sequence"/>
</dbReference>
<evidence type="ECO:0000313" key="2">
    <source>
        <dbReference type="Proteomes" id="UP000242881"/>
    </source>
</evidence>
<dbReference type="EMBL" id="PNIN01000047">
    <property type="protein sequence ID" value="PMP71011.1"/>
    <property type="molecule type" value="Genomic_DNA"/>
</dbReference>
<gene>
    <name evidence="1" type="ORF">C0187_04665</name>
</gene>
<organism evidence="1 2">
    <name type="scientific">Calditerrivibrio nitroreducens</name>
    <dbReference type="NCBI Taxonomy" id="477976"/>
    <lineage>
        <taxon>Bacteria</taxon>
        <taxon>Pseudomonadati</taxon>
        <taxon>Deferribacterota</taxon>
        <taxon>Deferribacteres</taxon>
        <taxon>Deferribacterales</taxon>
        <taxon>Calditerrivibrionaceae</taxon>
    </lineage>
</organism>
<reference evidence="1 2" key="1">
    <citation type="submission" date="2018-01" db="EMBL/GenBank/DDBJ databases">
        <title>Metagenomic assembled genomes from two thermal pools in the Uzon Caldera, Kamchatka, Russia.</title>
        <authorList>
            <person name="Wilkins L."/>
            <person name="Ettinger C."/>
        </authorList>
    </citation>
    <scope>NUCLEOTIDE SEQUENCE [LARGE SCALE GENOMIC DNA]</scope>
    <source>
        <strain evidence="1">ZAV-05</strain>
    </source>
</reference>
<dbReference type="Pfam" id="PF03927">
    <property type="entry name" value="NapD"/>
    <property type="match status" value="1"/>
</dbReference>
<dbReference type="InterPro" id="IPR005623">
    <property type="entry name" value="Chaperone_NapD_NO3_reduct"/>
</dbReference>